<dbReference type="Proteomes" id="UP000177383">
    <property type="component" value="Unassembled WGS sequence"/>
</dbReference>
<reference evidence="1 2" key="1">
    <citation type="journal article" date="2016" name="Nat. Commun.">
        <title>Thousands of microbial genomes shed light on interconnected biogeochemical processes in an aquifer system.</title>
        <authorList>
            <person name="Anantharaman K."/>
            <person name="Brown C.T."/>
            <person name="Hug L.A."/>
            <person name="Sharon I."/>
            <person name="Castelle C.J."/>
            <person name="Probst A.J."/>
            <person name="Thomas B.C."/>
            <person name="Singh A."/>
            <person name="Wilkins M.J."/>
            <person name="Karaoz U."/>
            <person name="Brodie E.L."/>
            <person name="Williams K.H."/>
            <person name="Hubbard S.S."/>
            <person name="Banfield J.F."/>
        </authorList>
    </citation>
    <scope>NUCLEOTIDE SEQUENCE [LARGE SCALE GENOMIC DNA]</scope>
</reference>
<dbReference type="EMBL" id="MFJE01000056">
    <property type="protein sequence ID" value="OGG13326.1"/>
    <property type="molecule type" value="Genomic_DNA"/>
</dbReference>
<dbReference type="AlphaFoldDB" id="A0A1F5ZLF2"/>
<gene>
    <name evidence="1" type="ORF">A2773_00825</name>
</gene>
<evidence type="ECO:0000313" key="2">
    <source>
        <dbReference type="Proteomes" id="UP000177383"/>
    </source>
</evidence>
<name>A0A1F5ZLF2_9BACT</name>
<evidence type="ECO:0000313" key="1">
    <source>
        <dbReference type="EMBL" id="OGG13326.1"/>
    </source>
</evidence>
<comment type="caution">
    <text evidence="1">The sequence shown here is derived from an EMBL/GenBank/DDBJ whole genome shotgun (WGS) entry which is preliminary data.</text>
</comment>
<organism evidence="1 2">
    <name type="scientific">Candidatus Gottesmanbacteria bacterium RIFCSPHIGHO2_01_FULL_39_10</name>
    <dbReference type="NCBI Taxonomy" id="1798375"/>
    <lineage>
        <taxon>Bacteria</taxon>
        <taxon>Candidatus Gottesmaniibacteriota</taxon>
    </lineage>
</organism>
<proteinExistence type="predicted"/>
<protein>
    <recommendedName>
        <fullName evidence="3">Ribbon-helix-helix protein CopG domain-containing protein</fullName>
    </recommendedName>
</protein>
<evidence type="ECO:0008006" key="3">
    <source>
        <dbReference type="Google" id="ProtNLM"/>
    </source>
</evidence>
<accession>A0A1F5ZLF2</accession>
<sequence length="83" mass="9586">MYKRTLYISEETQSKIDEIASSENKTKAEVLRLAVDTGLKHMTNPQHLPYAEKKPSVITAHEQEENPHSEDDILTRILRLILK</sequence>